<dbReference type="InterPro" id="IPR027417">
    <property type="entry name" value="P-loop_NTPase"/>
</dbReference>
<keyword evidence="4" id="KW-1185">Reference proteome</keyword>
<accession>A0A3N1H4R4</accession>
<dbReference type="PANTHER" id="PTHR46082">
    <property type="entry name" value="ATP/GTP-BINDING PROTEIN-RELATED"/>
    <property type="match status" value="1"/>
</dbReference>
<dbReference type="PANTHER" id="PTHR46082:SF6">
    <property type="entry name" value="AAA+ ATPASE DOMAIN-CONTAINING PROTEIN-RELATED"/>
    <property type="match status" value="1"/>
</dbReference>
<evidence type="ECO:0000313" key="3">
    <source>
        <dbReference type="EMBL" id="ROP37533.1"/>
    </source>
</evidence>
<dbReference type="EMBL" id="RJKM01000001">
    <property type="protein sequence ID" value="ROP37533.1"/>
    <property type="molecule type" value="Genomic_DNA"/>
</dbReference>
<dbReference type="InterPro" id="IPR002182">
    <property type="entry name" value="NB-ARC"/>
</dbReference>
<dbReference type="InterPro" id="IPR053137">
    <property type="entry name" value="NLR-like"/>
</dbReference>
<dbReference type="Gene3D" id="3.40.50.300">
    <property type="entry name" value="P-loop containing nucleotide triphosphate hydrolases"/>
    <property type="match status" value="1"/>
</dbReference>
<dbReference type="Gene3D" id="1.25.40.10">
    <property type="entry name" value="Tetratricopeptide repeat domain"/>
    <property type="match status" value="2"/>
</dbReference>
<name>A0A3N1H4R4_9PSEU</name>
<dbReference type="AlphaFoldDB" id="A0A3N1H4R4"/>
<feature type="domain" description="NB-ARC" evidence="2">
    <location>
        <begin position="2"/>
        <end position="137"/>
    </location>
</feature>
<sequence length="647" mass="68928">MLSGLGGVGKSQLAARHAHAVWRDESVDLVVWIAAVTRVAVISACADAAERVLRDPGGTPEEAAAAFRSWLGSTDRRWLVVLDDVQDPADLKGWWPPSTPTGQVVVTTRRRDAALSRDDRLLVEVGVFTEAESLAYLTAKLPGHDRLAALADDLGHLPLALAQAAAFIADKPLLTAADYRERLADRRALAQVLPAEGELPDEHRATVAATWSLSIDRADALRPEGLARPLLEIISLLDPAGTPVAVLTAGNVLAHLAVGADDVGDALGCLYRLSLVTLDAGTIQAHALLQRAVRDTIDPARLASLAHLAADALLLVWPPHATDSALTTTLRSVTNALHAHTSPALWHPEAHAVLFHAGTSLGEAGLAGDALGYFEELRREAERRLGPDHLQVLHLRNEIAASSGRAGHDADAIAEYERLVADAERILGPDDRTALTVRNNLAVKRAEAGDATGAVEEFERLLADHLRVLGPDHPDTISTRHNLAGRRAEAGDGARAVEEFDLVLADYLRVSGPDDPQALIARLNIASWRGAGGDPARACAELERLVVDCRRVLGPDHPDTLTTRLHLAYWRARTGEVATALVDLRELLADQLRVFGPDHPDVAHTRQSVADLSDVAQDRLEGQLGGADELGVTAQGRGDDPGAADGA</sequence>
<evidence type="ECO:0000256" key="1">
    <source>
        <dbReference type="SAM" id="MobiDB-lite"/>
    </source>
</evidence>
<dbReference type="Pfam" id="PF00931">
    <property type="entry name" value="NB-ARC"/>
    <property type="match status" value="1"/>
</dbReference>
<dbReference type="Pfam" id="PF13374">
    <property type="entry name" value="TPR_10"/>
    <property type="match status" value="4"/>
</dbReference>
<evidence type="ECO:0000259" key="2">
    <source>
        <dbReference type="Pfam" id="PF00931"/>
    </source>
</evidence>
<dbReference type="Proteomes" id="UP000268727">
    <property type="component" value="Unassembled WGS sequence"/>
</dbReference>
<feature type="region of interest" description="Disordered" evidence="1">
    <location>
        <begin position="624"/>
        <end position="647"/>
    </location>
</feature>
<dbReference type="SUPFAM" id="SSF48452">
    <property type="entry name" value="TPR-like"/>
    <property type="match status" value="2"/>
</dbReference>
<gene>
    <name evidence="3" type="ORF">EDD40_2850</name>
</gene>
<comment type="caution">
    <text evidence="3">The sequence shown here is derived from an EMBL/GenBank/DDBJ whole genome shotgun (WGS) entry which is preliminary data.</text>
</comment>
<protein>
    <submittedName>
        <fullName evidence="3">Tetratricopeptide repeat protein</fullName>
    </submittedName>
</protein>
<organism evidence="3 4">
    <name type="scientific">Saccharothrix texasensis</name>
    <dbReference type="NCBI Taxonomy" id="103734"/>
    <lineage>
        <taxon>Bacteria</taxon>
        <taxon>Bacillati</taxon>
        <taxon>Actinomycetota</taxon>
        <taxon>Actinomycetes</taxon>
        <taxon>Pseudonocardiales</taxon>
        <taxon>Pseudonocardiaceae</taxon>
        <taxon>Saccharothrix</taxon>
    </lineage>
</organism>
<dbReference type="GO" id="GO:0043531">
    <property type="term" value="F:ADP binding"/>
    <property type="evidence" value="ECO:0007669"/>
    <property type="project" value="InterPro"/>
</dbReference>
<dbReference type="InterPro" id="IPR011990">
    <property type="entry name" value="TPR-like_helical_dom_sf"/>
</dbReference>
<reference evidence="3 4" key="1">
    <citation type="submission" date="2018-11" db="EMBL/GenBank/DDBJ databases">
        <title>Sequencing the genomes of 1000 actinobacteria strains.</title>
        <authorList>
            <person name="Klenk H.-P."/>
        </authorList>
    </citation>
    <scope>NUCLEOTIDE SEQUENCE [LARGE SCALE GENOMIC DNA]</scope>
    <source>
        <strain evidence="3 4">DSM 44231</strain>
    </source>
</reference>
<dbReference type="SUPFAM" id="SSF52540">
    <property type="entry name" value="P-loop containing nucleoside triphosphate hydrolases"/>
    <property type="match status" value="1"/>
</dbReference>
<evidence type="ECO:0000313" key="4">
    <source>
        <dbReference type="Proteomes" id="UP000268727"/>
    </source>
</evidence>
<proteinExistence type="predicted"/>